<reference evidence="1 2" key="1">
    <citation type="submission" date="2017-02" db="EMBL/GenBank/DDBJ databases">
        <title>Draft genome sequence of Haemophilus felis CCUG 31170 type strain.</title>
        <authorList>
            <person name="Engstrom-Jakobsson H."/>
            <person name="Salva-Serra F."/>
            <person name="Thorell K."/>
            <person name="Gonzales-Siles L."/>
            <person name="Karlsson R."/>
            <person name="Boulund F."/>
            <person name="Engstrand L."/>
            <person name="Kristiansson E."/>
            <person name="Moore E."/>
        </authorList>
    </citation>
    <scope>NUCLEOTIDE SEQUENCE [LARGE SCALE GENOMIC DNA]</scope>
    <source>
        <strain evidence="1 2">CCUG 31170</strain>
    </source>
</reference>
<gene>
    <name evidence="1" type="ORF">B0188_02835</name>
</gene>
<accession>A0A1T0B844</accession>
<dbReference type="Proteomes" id="UP000190023">
    <property type="component" value="Unassembled WGS sequence"/>
</dbReference>
<protein>
    <submittedName>
        <fullName evidence="1">Uncharacterized protein</fullName>
    </submittedName>
</protein>
<dbReference type="STRING" id="123822.B0188_02835"/>
<organism evidence="1 2">
    <name type="scientific">[Haemophilus] felis</name>
    <dbReference type="NCBI Taxonomy" id="123822"/>
    <lineage>
        <taxon>Bacteria</taxon>
        <taxon>Pseudomonadati</taxon>
        <taxon>Pseudomonadota</taxon>
        <taxon>Gammaproteobacteria</taxon>
        <taxon>Pasteurellales</taxon>
        <taxon>Pasteurellaceae</taxon>
    </lineage>
</organism>
<sequence length="103" mass="12821">MEFHFNNQQAKLLQLHPVRKAFIKKLLNFFRFLDQDRIFMRFTPLYISHFSTTLESLFQVKVRCLLAEFHRKKHEFVEKKTQFIRDYMLFFPQYFFLKGNFQS</sequence>
<name>A0A1T0B844_9PAST</name>
<comment type="caution">
    <text evidence="1">The sequence shown here is derived from an EMBL/GenBank/DDBJ whole genome shotgun (WGS) entry which is preliminary data.</text>
</comment>
<evidence type="ECO:0000313" key="1">
    <source>
        <dbReference type="EMBL" id="OOS06162.1"/>
    </source>
</evidence>
<proteinExistence type="predicted"/>
<dbReference type="AlphaFoldDB" id="A0A1T0B844"/>
<keyword evidence="2" id="KW-1185">Reference proteome</keyword>
<dbReference type="EMBL" id="MUYB01000010">
    <property type="protein sequence ID" value="OOS06162.1"/>
    <property type="molecule type" value="Genomic_DNA"/>
</dbReference>
<evidence type="ECO:0000313" key="2">
    <source>
        <dbReference type="Proteomes" id="UP000190023"/>
    </source>
</evidence>